<dbReference type="AlphaFoldDB" id="A0A6A8M9T1"/>
<evidence type="ECO:0000259" key="1">
    <source>
        <dbReference type="PROSITE" id="PS51186"/>
    </source>
</evidence>
<dbReference type="PANTHER" id="PTHR43415:SF3">
    <property type="entry name" value="GNAT-FAMILY ACETYLTRANSFERASE"/>
    <property type="match status" value="1"/>
</dbReference>
<evidence type="ECO:0000313" key="2">
    <source>
        <dbReference type="EMBL" id="MST68157.1"/>
    </source>
</evidence>
<dbReference type="RefSeq" id="WP_154571631.1">
    <property type="nucleotide sequence ID" value="NZ_JAQXPA010000006.1"/>
</dbReference>
<comment type="caution">
    <text evidence="2">The sequence shown here is derived from an EMBL/GenBank/DDBJ whole genome shotgun (WGS) entry which is preliminary data.</text>
</comment>
<dbReference type="PANTHER" id="PTHR43415">
    <property type="entry name" value="SPERMIDINE N(1)-ACETYLTRANSFERASE"/>
    <property type="match status" value="1"/>
</dbReference>
<sequence>MITTDNLIIRKASFADCDDFARWESRENVIQHFCIDGKRDLDAVIDQFHKVTHDNSRMWLTILDKKTRNAIGRVGITSIDEINDSMDLTIIYIADESMRGKGLGSEAIEAVLELAFTRFGMHRVSLDYFLDDDIGAHLYSKLGFRKEGIMVRAGKQNGQYYDLQLMAILKEEWEALHPEKAGKTVENVSPQPIDY</sequence>
<dbReference type="Gene3D" id="3.40.630.30">
    <property type="match status" value="1"/>
</dbReference>
<accession>A0A6A8M9T1</accession>
<dbReference type="InterPro" id="IPR016181">
    <property type="entry name" value="Acyl_CoA_acyltransferase"/>
</dbReference>
<keyword evidence="2" id="KW-0808">Transferase</keyword>
<name>A0A6A8M9T1_9FIRM</name>
<dbReference type="EMBL" id="VUNB01000001">
    <property type="protein sequence ID" value="MST68157.1"/>
    <property type="molecule type" value="Genomic_DNA"/>
</dbReference>
<feature type="domain" description="N-acetyltransferase" evidence="1">
    <location>
        <begin position="7"/>
        <end position="167"/>
    </location>
</feature>
<proteinExistence type="predicted"/>
<dbReference type="PROSITE" id="PS51186">
    <property type="entry name" value="GNAT"/>
    <property type="match status" value="1"/>
</dbReference>
<dbReference type="GO" id="GO:0016747">
    <property type="term" value="F:acyltransferase activity, transferring groups other than amino-acyl groups"/>
    <property type="evidence" value="ECO:0007669"/>
    <property type="project" value="InterPro"/>
</dbReference>
<protein>
    <submittedName>
        <fullName evidence="2">GNAT family N-acetyltransferase</fullName>
    </submittedName>
</protein>
<dbReference type="CDD" id="cd04301">
    <property type="entry name" value="NAT_SF"/>
    <property type="match status" value="1"/>
</dbReference>
<reference evidence="2" key="1">
    <citation type="submission" date="2019-09" db="EMBL/GenBank/DDBJ databases">
        <title>In-depth cultivation of the pig gut microbiome towards novel bacterial diversity and tailored functional studies.</title>
        <authorList>
            <person name="Wylensek D."/>
            <person name="Hitch T.C.A."/>
            <person name="Clavel T."/>
        </authorList>
    </citation>
    <scope>NUCLEOTIDE SEQUENCE</scope>
    <source>
        <strain evidence="2">RF-744-FAT-WT-3</strain>
    </source>
</reference>
<organism evidence="2">
    <name type="scientific">Baileyella intestinalis</name>
    <dbReference type="NCBI Taxonomy" id="2606709"/>
    <lineage>
        <taxon>Bacteria</taxon>
        <taxon>Bacillati</taxon>
        <taxon>Bacillota</taxon>
        <taxon>Clostridia</taxon>
        <taxon>Peptostreptococcales</taxon>
        <taxon>Anaerovoracaceae</taxon>
        <taxon>Baileyella</taxon>
    </lineage>
</organism>
<dbReference type="Pfam" id="PF13302">
    <property type="entry name" value="Acetyltransf_3"/>
    <property type="match status" value="1"/>
</dbReference>
<dbReference type="SUPFAM" id="SSF55729">
    <property type="entry name" value="Acyl-CoA N-acyltransferases (Nat)"/>
    <property type="match status" value="1"/>
</dbReference>
<gene>
    <name evidence="2" type="ORF">FYJ66_00830</name>
</gene>
<dbReference type="InterPro" id="IPR000182">
    <property type="entry name" value="GNAT_dom"/>
</dbReference>